<accession>A0D374</accession>
<sequence length="226" mass="27336">MNEEWEYRNNLQYTKNEIFQVLLLKNNVWLSIREIEDILKQRPDYGSIHIKIRDAIEDSMNNDKNKDEYQIVSNKLSIMNTNNTTGKYRLKTENINDKKQLEEYFQDKKCILYVNHIWFESCYPQMRQDIIALESEAKLLVSKGRDNKKTYIYINSNFANFQEKVQFKKDKRMMQMIDEAKSNNQETVASNQHQRQNQIKAQETFRRNTAIQNYWIAELQQELQRK</sequence>
<proteinExistence type="predicted"/>
<protein>
    <recommendedName>
        <fullName evidence="3">BRCT domain-containing protein</fullName>
    </recommendedName>
</protein>
<dbReference type="OrthoDB" id="286899at2759"/>
<evidence type="ECO:0000313" key="2">
    <source>
        <dbReference type="Proteomes" id="UP000000600"/>
    </source>
</evidence>
<dbReference type="HOGENOM" id="CLU_1226854_0_0_1"/>
<evidence type="ECO:0000313" key="1">
    <source>
        <dbReference type="EMBL" id="CAK77491.1"/>
    </source>
</evidence>
<dbReference type="GeneID" id="5030673"/>
<name>A0D374_PARTE</name>
<dbReference type="Proteomes" id="UP000000600">
    <property type="component" value="Unassembled WGS sequence"/>
</dbReference>
<dbReference type="InParanoid" id="A0D374"/>
<reference evidence="1 2" key="1">
    <citation type="journal article" date="2006" name="Nature">
        <title>Global trends of whole-genome duplications revealed by the ciliate Paramecium tetraurelia.</title>
        <authorList>
            <consortium name="Genoscope"/>
            <person name="Aury J.-M."/>
            <person name="Jaillon O."/>
            <person name="Duret L."/>
            <person name="Noel B."/>
            <person name="Jubin C."/>
            <person name="Porcel B.M."/>
            <person name="Segurens B."/>
            <person name="Daubin V."/>
            <person name="Anthouard V."/>
            <person name="Aiach N."/>
            <person name="Arnaiz O."/>
            <person name="Billaut A."/>
            <person name="Beisson J."/>
            <person name="Blanc I."/>
            <person name="Bouhouche K."/>
            <person name="Camara F."/>
            <person name="Duharcourt S."/>
            <person name="Guigo R."/>
            <person name="Gogendeau D."/>
            <person name="Katinka M."/>
            <person name="Keller A.-M."/>
            <person name="Kissmehl R."/>
            <person name="Klotz C."/>
            <person name="Koll F."/>
            <person name="Le Moue A."/>
            <person name="Lepere C."/>
            <person name="Malinsky S."/>
            <person name="Nowacki M."/>
            <person name="Nowak J.K."/>
            <person name="Plattner H."/>
            <person name="Poulain J."/>
            <person name="Ruiz F."/>
            <person name="Serrano V."/>
            <person name="Zagulski M."/>
            <person name="Dessen P."/>
            <person name="Betermier M."/>
            <person name="Weissenbach J."/>
            <person name="Scarpelli C."/>
            <person name="Schachter V."/>
            <person name="Sperling L."/>
            <person name="Meyer E."/>
            <person name="Cohen J."/>
            <person name="Wincker P."/>
        </authorList>
    </citation>
    <scope>NUCLEOTIDE SEQUENCE [LARGE SCALE GENOMIC DNA]</scope>
    <source>
        <strain evidence="1 2">Stock d4-2</strain>
    </source>
</reference>
<dbReference type="OMA" id="NHIWFES"/>
<dbReference type="RefSeq" id="XP_001444888.1">
    <property type="nucleotide sequence ID" value="XM_001444851.2"/>
</dbReference>
<dbReference type="AlphaFoldDB" id="A0D374"/>
<gene>
    <name evidence="1" type="ORF">GSPATT00012976001</name>
</gene>
<dbReference type="EMBL" id="CT868274">
    <property type="protein sequence ID" value="CAK77491.1"/>
    <property type="molecule type" value="Genomic_DNA"/>
</dbReference>
<dbReference type="KEGG" id="ptm:GSPATT00012976001"/>
<keyword evidence="2" id="KW-1185">Reference proteome</keyword>
<organism evidence="1 2">
    <name type="scientific">Paramecium tetraurelia</name>
    <dbReference type="NCBI Taxonomy" id="5888"/>
    <lineage>
        <taxon>Eukaryota</taxon>
        <taxon>Sar</taxon>
        <taxon>Alveolata</taxon>
        <taxon>Ciliophora</taxon>
        <taxon>Intramacronucleata</taxon>
        <taxon>Oligohymenophorea</taxon>
        <taxon>Peniculida</taxon>
        <taxon>Parameciidae</taxon>
        <taxon>Paramecium</taxon>
    </lineage>
</organism>
<evidence type="ECO:0008006" key="3">
    <source>
        <dbReference type="Google" id="ProtNLM"/>
    </source>
</evidence>